<dbReference type="GO" id="GO:0009307">
    <property type="term" value="P:DNA restriction-modification system"/>
    <property type="evidence" value="ECO:0007669"/>
    <property type="project" value="UniProtKB-KW"/>
</dbReference>
<feature type="region of interest" description="Disordered" evidence="3">
    <location>
        <begin position="90"/>
        <end position="109"/>
    </location>
</feature>
<gene>
    <name evidence="4" type="ORF">AYM40_37740</name>
</gene>
<evidence type="ECO:0000313" key="4">
    <source>
        <dbReference type="EMBL" id="ANB78112.1"/>
    </source>
</evidence>
<keyword evidence="2" id="KW-0238">DNA-binding</keyword>
<keyword evidence="1" id="KW-0680">Restriction system</keyword>
<evidence type="ECO:0000256" key="2">
    <source>
        <dbReference type="ARBA" id="ARBA00023125"/>
    </source>
</evidence>
<proteinExistence type="predicted"/>
<evidence type="ECO:0000256" key="1">
    <source>
        <dbReference type="ARBA" id="ARBA00022747"/>
    </source>
</evidence>
<dbReference type="SUPFAM" id="SSF116734">
    <property type="entry name" value="DNA methylase specificity domain"/>
    <property type="match status" value="1"/>
</dbReference>
<reference evidence="4 5" key="1">
    <citation type="journal article" date="2016" name="Gene">
        <title>PacBio SMRT assembly of a complex multi-replicon genome reveals chlorocatechol degradative operon in a region of genome plasticity.</title>
        <authorList>
            <person name="Ricker N."/>
            <person name="Shen S.Y."/>
            <person name="Goordial J."/>
            <person name="Jin S."/>
            <person name="Fulthorpe R.R."/>
        </authorList>
    </citation>
    <scope>NUCLEOTIDE SEQUENCE [LARGE SCALE GENOMIC DNA]</scope>
    <source>
        <strain evidence="4 5">OLGA172</strain>
        <plasmid evidence="5">polga3</plasmid>
    </source>
</reference>
<protein>
    <submittedName>
        <fullName evidence="4">Uncharacterized protein</fullName>
    </submittedName>
</protein>
<dbReference type="GO" id="GO:0003677">
    <property type="term" value="F:DNA binding"/>
    <property type="evidence" value="ECO:0007669"/>
    <property type="project" value="UniProtKB-KW"/>
</dbReference>
<dbReference type="KEGG" id="buz:AYM40_37740"/>
<evidence type="ECO:0000313" key="5">
    <source>
        <dbReference type="Proteomes" id="UP000076852"/>
    </source>
</evidence>
<dbReference type="Gene3D" id="3.90.220.20">
    <property type="entry name" value="DNA methylase specificity domains"/>
    <property type="match status" value="1"/>
</dbReference>
<dbReference type="InterPro" id="IPR044946">
    <property type="entry name" value="Restrct_endonuc_typeI_TRD_sf"/>
</dbReference>
<name>A0A167WSG7_9BURK</name>
<geneLocation type="plasmid" evidence="5">
    <name>polga3</name>
</geneLocation>
<organism evidence="4 5">
    <name type="scientific">Paraburkholderia phytofirmans OLGA172</name>
    <dbReference type="NCBI Taxonomy" id="1417228"/>
    <lineage>
        <taxon>Bacteria</taxon>
        <taxon>Pseudomonadati</taxon>
        <taxon>Pseudomonadota</taxon>
        <taxon>Betaproteobacteria</taxon>
        <taxon>Burkholderiales</taxon>
        <taxon>Burkholderiaceae</taxon>
        <taxon>Paraburkholderia</taxon>
    </lineage>
</organism>
<accession>A0A167WSG7</accession>
<dbReference type="Proteomes" id="UP000076852">
    <property type="component" value="Plasmid pOLGA3"/>
</dbReference>
<dbReference type="AlphaFoldDB" id="A0A167WSG7"/>
<keyword evidence="5" id="KW-1185">Reference proteome</keyword>
<sequence>MLRFAYLAVQPPGLLLQRFNLPEERAYLIQQLGLPLLKLRDHVRVIPLVLFQGEPRIGPRAINRAQLGPQLAQLLPDGFLPSLVGLDKGQGKISRSKTPSEKSDEPSVAPRVGWEMVTFPDLCAIGGGATPSKSKGAYWNGKLPWVSPKDMKVERISDAQDHVSELALEESKHSTCTVADYVDV</sequence>
<dbReference type="EMBL" id="CP014582">
    <property type="protein sequence ID" value="ANB78112.1"/>
    <property type="molecule type" value="Genomic_DNA"/>
</dbReference>
<evidence type="ECO:0000256" key="3">
    <source>
        <dbReference type="SAM" id="MobiDB-lite"/>
    </source>
</evidence>
<keyword evidence="4" id="KW-0614">Plasmid</keyword>